<dbReference type="Pfam" id="PF00849">
    <property type="entry name" value="PseudoU_synth_2"/>
    <property type="match status" value="1"/>
</dbReference>
<dbReference type="InterPro" id="IPR006145">
    <property type="entry name" value="PsdUridine_synth_RsuA/RluA"/>
</dbReference>
<evidence type="ECO:0000313" key="3">
    <source>
        <dbReference type="EMBL" id="CAE8612941.1"/>
    </source>
</evidence>
<dbReference type="GO" id="GO:0000455">
    <property type="term" value="P:enzyme-directed rRNA pseudouridine synthesis"/>
    <property type="evidence" value="ECO:0007669"/>
    <property type="project" value="TreeGrafter"/>
</dbReference>
<dbReference type="OrthoDB" id="428753at2759"/>
<organism evidence="3 4">
    <name type="scientific">Polarella glacialis</name>
    <name type="common">Dinoflagellate</name>
    <dbReference type="NCBI Taxonomy" id="89957"/>
    <lineage>
        <taxon>Eukaryota</taxon>
        <taxon>Sar</taxon>
        <taxon>Alveolata</taxon>
        <taxon>Dinophyceae</taxon>
        <taxon>Suessiales</taxon>
        <taxon>Suessiaceae</taxon>
        <taxon>Polarella</taxon>
    </lineage>
</organism>
<gene>
    <name evidence="3" type="ORF">PGLA1383_LOCUS30728</name>
</gene>
<feature type="non-terminal residue" evidence="3">
    <location>
        <position position="1"/>
    </location>
</feature>
<evidence type="ECO:0000259" key="2">
    <source>
        <dbReference type="Pfam" id="PF00849"/>
    </source>
</evidence>
<feature type="domain" description="Pseudouridine synthase RsuA/RluA-like" evidence="2">
    <location>
        <begin position="54"/>
        <end position="220"/>
    </location>
</feature>
<evidence type="ECO:0000256" key="1">
    <source>
        <dbReference type="ARBA" id="ARBA00010876"/>
    </source>
</evidence>
<dbReference type="InterPro" id="IPR020103">
    <property type="entry name" value="PsdUridine_synth_cat_dom_sf"/>
</dbReference>
<dbReference type="CDD" id="cd02869">
    <property type="entry name" value="PseudoU_synth_RluA_like"/>
    <property type="match status" value="1"/>
</dbReference>
<dbReference type="InterPro" id="IPR050188">
    <property type="entry name" value="RluA_PseudoU_synthase"/>
</dbReference>
<dbReference type="EMBL" id="CAJNNV010025183">
    <property type="protein sequence ID" value="CAE8612941.1"/>
    <property type="molecule type" value="Genomic_DNA"/>
</dbReference>
<dbReference type="GO" id="GO:0009982">
    <property type="term" value="F:pseudouridine synthase activity"/>
    <property type="evidence" value="ECO:0007669"/>
    <property type="project" value="InterPro"/>
</dbReference>
<sequence>AHLEIGKALDRRPLPGSQQSLPVVIRPGRRPDTTVEEPRIVWEDEEGGLAVLFKPPGWEVDDDTSVPTGRKLSEYLQGRYPQSCISRDAHHCHGIIHRLDLPSSGLILVGTSFEGYYRLKWQLDTAQIVREYAVVCHGWANPLLREIDVPVYHVAAGSAAESAQPPRRSPARSTVTEMGKPAKTLLRVLGHLSRGEERFSLLAIRICTGRRHQIRTHLQHVGHPTVCDGKYTRASVFIADLSWCPRNFLHRQRLEFRDAQHLPREAIEPLPVDLRNALRKLRPVGEESRVAVCGWLEGHKPMPWDQYEVLEAAEGVAYDTHPSALARPAESACKYDMARPGGAAGGE</sequence>
<protein>
    <recommendedName>
        <fullName evidence="2">Pseudouridine synthase RsuA/RluA-like domain-containing protein</fullName>
    </recommendedName>
</protein>
<proteinExistence type="inferred from homology"/>
<dbReference type="AlphaFoldDB" id="A0A813FQM3"/>
<keyword evidence="4" id="KW-1185">Reference proteome</keyword>
<dbReference type="SUPFAM" id="SSF55120">
    <property type="entry name" value="Pseudouridine synthase"/>
    <property type="match status" value="1"/>
</dbReference>
<dbReference type="GO" id="GO:0003723">
    <property type="term" value="F:RNA binding"/>
    <property type="evidence" value="ECO:0007669"/>
    <property type="project" value="InterPro"/>
</dbReference>
<dbReference type="Gene3D" id="3.30.2350.10">
    <property type="entry name" value="Pseudouridine synthase"/>
    <property type="match status" value="1"/>
</dbReference>
<dbReference type="PANTHER" id="PTHR21600">
    <property type="entry name" value="MITOCHONDRIAL RNA PSEUDOURIDINE SYNTHASE"/>
    <property type="match status" value="1"/>
</dbReference>
<comment type="caution">
    <text evidence="3">The sequence shown here is derived from an EMBL/GenBank/DDBJ whole genome shotgun (WGS) entry which is preliminary data.</text>
</comment>
<reference evidence="3" key="1">
    <citation type="submission" date="2021-02" db="EMBL/GenBank/DDBJ databases">
        <authorList>
            <person name="Dougan E. K."/>
            <person name="Rhodes N."/>
            <person name="Thang M."/>
            <person name="Chan C."/>
        </authorList>
    </citation>
    <scope>NUCLEOTIDE SEQUENCE</scope>
</reference>
<dbReference type="Proteomes" id="UP000654075">
    <property type="component" value="Unassembled WGS sequence"/>
</dbReference>
<name>A0A813FQM3_POLGL</name>
<comment type="similarity">
    <text evidence="1">Belongs to the pseudouridine synthase RluA family.</text>
</comment>
<evidence type="ECO:0000313" key="4">
    <source>
        <dbReference type="Proteomes" id="UP000654075"/>
    </source>
</evidence>
<accession>A0A813FQM3</accession>
<dbReference type="PANTHER" id="PTHR21600:SF44">
    <property type="entry name" value="RIBOSOMAL LARGE SUBUNIT PSEUDOURIDINE SYNTHASE D"/>
    <property type="match status" value="1"/>
</dbReference>